<organism evidence="1 2">
    <name type="scientific">bacterium (Candidatus Ratteibacteria) CG01_land_8_20_14_3_00_40_19</name>
    <dbReference type="NCBI Taxonomy" id="2014290"/>
    <lineage>
        <taxon>Bacteria</taxon>
        <taxon>Candidatus Ratteibacteria</taxon>
    </lineage>
</organism>
<sequence length="146" mass="17138">MDECYKYLYRALRKEEVNAGNILIPKSQGPFRSHPRLSIDTNLPFWLGERKEYAIRQHQWQQSGFPTSGISTTPHFERAKFYAQDGVIVKIDRQLFGKYSIKEYVVKEYLEKFPEDIAAPEDDEIILVKEDDGPFPKEVIKEVIRL</sequence>
<accession>A0A2M7E748</accession>
<proteinExistence type="predicted"/>
<reference evidence="2" key="1">
    <citation type="submission" date="2017-09" db="EMBL/GenBank/DDBJ databases">
        <title>Depth-based differentiation of microbial function through sediment-hosted aquifers and enrichment of novel symbionts in the deep terrestrial subsurface.</title>
        <authorList>
            <person name="Probst A.J."/>
            <person name="Ladd B."/>
            <person name="Jarett J.K."/>
            <person name="Geller-Mcgrath D.E."/>
            <person name="Sieber C.M.K."/>
            <person name="Emerson J.B."/>
            <person name="Anantharaman K."/>
            <person name="Thomas B.C."/>
            <person name="Malmstrom R."/>
            <person name="Stieglmeier M."/>
            <person name="Klingl A."/>
            <person name="Woyke T."/>
            <person name="Ryan C.M."/>
            <person name="Banfield J.F."/>
        </authorList>
    </citation>
    <scope>NUCLEOTIDE SEQUENCE [LARGE SCALE GENOMIC DNA]</scope>
</reference>
<gene>
    <name evidence="1" type="ORF">COS11_06725</name>
</gene>
<dbReference type="AlphaFoldDB" id="A0A2M7E748"/>
<dbReference type="Proteomes" id="UP000228886">
    <property type="component" value="Unassembled WGS sequence"/>
</dbReference>
<evidence type="ECO:0000313" key="2">
    <source>
        <dbReference type="Proteomes" id="UP000228886"/>
    </source>
</evidence>
<comment type="caution">
    <text evidence="1">The sequence shown here is derived from an EMBL/GenBank/DDBJ whole genome shotgun (WGS) entry which is preliminary data.</text>
</comment>
<protein>
    <submittedName>
        <fullName evidence="1">Uncharacterized protein</fullName>
    </submittedName>
</protein>
<evidence type="ECO:0000313" key="1">
    <source>
        <dbReference type="EMBL" id="PIV63572.1"/>
    </source>
</evidence>
<name>A0A2M7E748_9BACT</name>
<dbReference type="EMBL" id="PETL01000323">
    <property type="protein sequence ID" value="PIV63572.1"/>
    <property type="molecule type" value="Genomic_DNA"/>
</dbReference>